<keyword evidence="4" id="KW-1185">Reference proteome</keyword>
<evidence type="ECO:0000256" key="2">
    <source>
        <dbReference type="ARBA" id="ARBA00023277"/>
    </source>
</evidence>
<comment type="similarity">
    <text evidence="1">Belongs to the glycosyl hydrolase 57 family.</text>
</comment>
<accession>A0A402CQ28</accession>
<reference evidence="3 4" key="1">
    <citation type="journal article" date="2019" name="Int. J. Syst. Evol. Microbiol.">
        <title>Capsulimonas corticalis gen. nov., sp. nov., an aerobic capsulated bacterium, of a novel bacterial order, Capsulimonadales ord. nov., of the class Armatimonadia of the phylum Armatimonadetes.</title>
        <authorList>
            <person name="Li J."/>
            <person name="Kudo C."/>
            <person name="Tonouchi A."/>
        </authorList>
    </citation>
    <scope>NUCLEOTIDE SEQUENCE [LARGE SCALE GENOMIC DNA]</scope>
    <source>
        <strain evidence="3 4">AX-7</strain>
    </source>
</reference>
<dbReference type="SUPFAM" id="SSF88713">
    <property type="entry name" value="Glycoside hydrolase/deacetylase"/>
    <property type="match status" value="1"/>
</dbReference>
<proteinExistence type="inferred from homology"/>
<keyword evidence="2" id="KW-0119">Carbohydrate metabolism</keyword>
<dbReference type="InterPro" id="IPR011330">
    <property type="entry name" value="Glyco_hydro/deAcase_b/a-brl"/>
</dbReference>
<dbReference type="Proteomes" id="UP000287394">
    <property type="component" value="Chromosome"/>
</dbReference>
<gene>
    <name evidence="3" type="ORF">CCAX7_48530</name>
</gene>
<dbReference type="InterPro" id="IPR004300">
    <property type="entry name" value="Glyco_hydro_57_N"/>
</dbReference>
<evidence type="ECO:0000256" key="1">
    <source>
        <dbReference type="ARBA" id="ARBA00006821"/>
    </source>
</evidence>
<sequence length="407" mass="46792">MTLIVPFFFAHQPSRLRPTEQRQAGAQKSPEELETYYFEQEFDREIFLKVADKCYRPATRLILDLVRKHANDEKPFRVAYGLSGTLLDQAARYAPDVLDLWKALADTGLVEFTGETYYHSLAGLFDDERREFREQVALHQAKIQELFGQKTTIFRNTEMMYNNSVAACVQDIGFNGIITEGVDWLMAGWRSPDFVYQSTSGLPVLLRNYRLSDDVGYRFSNKGWEGYPLTAEKFSGWLAGNTDPMVLLALDYEALGEHMWADTGIFDFVGALPSQIAQYPQLEWATPAQAVSRLETAGTVDVPDFSTISWADRERDTSAWLGNEMQQFCYEEIKRMEDAVRATGDPHVLHVWRLMQTSDHLYYISDKALSDGDVHQYFSAYGTVVESFVRLHTAVYDLRRRAEHWRV</sequence>
<dbReference type="KEGG" id="ccot:CCAX7_48530"/>
<evidence type="ECO:0000313" key="3">
    <source>
        <dbReference type="EMBL" id="BDI32802.1"/>
    </source>
</evidence>
<dbReference type="AlphaFoldDB" id="A0A402CQ28"/>
<dbReference type="CDD" id="cd10795">
    <property type="entry name" value="GH57N_MJA1_like"/>
    <property type="match status" value="1"/>
</dbReference>
<protein>
    <submittedName>
        <fullName evidence="3">Alpha-amylase</fullName>
    </submittedName>
</protein>
<dbReference type="InterPro" id="IPR052046">
    <property type="entry name" value="GH57_Enzymes"/>
</dbReference>
<dbReference type="Gene3D" id="3.20.110.20">
    <property type="match status" value="1"/>
</dbReference>
<dbReference type="GO" id="GO:0003824">
    <property type="term" value="F:catalytic activity"/>
    <property type="evidence" value="ECO:0007669"/>
    <property type="project" value="InterPro"/>
</dbReference>
<dbReference type="GO" id="GO:0005975">
    <property type="term" value="P:carbohydrate metabolic process"/>
    <property type="evidence" value="ECO:0007669"/>
    <property type="project" value="InterPro"/>
</dbReference>
<dbReference type="Pfam" id="PF03065">
    <property type="entry name" value="Glyco_hydro_57"/>
    <property type="match status" value="1"/>
</dbReference>
<dbReference type="EMBL" id="AP025739">
    <property type="protein sequence ID" value="BDI32802.1"/>
    <property type="molecule type" value="Genomic_DNA"/>
</dbReference>
<organism evidence="3 4">
    <name type="scientific">Capsulimonas corticalis</name>
    <dbReference type="NCBI Taxonomy" id="2219043"/>
    <lineage>
        <taxon>Bacteria</taxon>
        <taxon>Bacillati</taxon>
        <taxon>Armatimonadota</taxon>
        <taxon>Armatimonadia</taxon>
        <taxon>Capsulimonadales</taxon>
        <taxon>Capsulimonadaceae</taxon>
        <taxon>Capsulimonas</taxon>
    </lineage>
</organism>
<dbReference type="RefSeq" id="WP_119319501.1">
    <property type="nucleotide sequence ID" value="NZ_AP025739.1"/>
</dbReference>
<dbReference type="PANTHER" id="PTHR36306:SF1">
    <property type="entry name" value="ALPHA-AMYLASE-RELATED"/>
    <property type="match status" value="1"/>
</dbReference>
<dbReference type="PANTHER" id="PTHR36306">
    <property type="entry name" value="ALPHA-AMYLASE-RELATED-RELATED"/>
    <property type="match status" value="1"/>
</dbReference>
<evidence type="ECO:0000313" key="4">
    <source>
        <dbReference type="Proteomes" id="UP000287394"/>
    </source>
</evidence>
<name>A0A402CQ28_9BACT</name>
<dbReference type="OrthoDB" id="138256at2"/>